<reference evidence="7" key="3">
    <citation type="submission" date="2019-03" db="EMBL/GenBank/DDBJ databases">
        <authorList>
            <person name="Whitman W."/>
            <person name="Huntemann M."/>
            <person name="Clum A."/>
            <person name="Pillay M."/>
            <person name="Palaniappan K."/>
            <person name="Varghese N."/>
            <person name="Mikhailova N."/>
            <person name="Stamatis D."/>
            <person name="Reddy T."/>
            <person name="Daum C."/>
            <person name="Shapiro N."/>
            <person name="Ivanova N."/>
            <person name="Kyrpides N."/>
            <person name="Woyke T."/>
        </authorList>
    </citation>
    <scope>NUCLEOTIDE SEQUENCE</scope>
    <source>
        <strain evidence="7">P5626</strain>
    </source>
</reference>
<protein>
    <submittedName>
        <fullName evidence="7">Ion transporter superfamily protein YfcC</fullName>
    </submittedName>
    <submittedName>
        <fullName evidence="8">Putative basic amino acid antiporter YfcC</fullName>
    </submittedName>
</protein>
<comment type="caution">
    <text evidence="8">The sequence shown here is derived from an EMBL/GenBank/DDBJ whole genome shotgun (WGS) entry which is preliminary data.</text>
</comment>
<accession>A0A4Y7U5X6</accession>
<evidence type="ECO:0000256" key="4">
    <source>
        <dbReference type="ARBA" id="ARBA00022989"/>
    </source>
</evidence>
<feature type="transmembrane region" description="Helical" evidence="6">
    <location>
        <begin position="277"/>
        <end position="296"/>
    </location>
</feature>
<dbReference type="EMBL" id="SLWA01000014">
    <property type="protein sequence ID" value="TCN50695.1"/>
    <property type="molecule type" value="Genomic_DNA"/>
</dbReference>
<reference evidence="7 9" key="1">
    <citation type="journal article" date="2015" name="Stand. Genomic Sci.">
        <title>Genomic Encyclopedia of Bacterial and Archaeal Type Strains, Phase III: the genomes of soil and plant-associated and newly described type strains.</title>
        <authorList>
            <person name="Whitman W.B."/>
            <person name="Woyke T."/>
            <person name="Klenk H.P."/>
            <person name="Zhou Y."/>
            <person name="Lilburn T.G."/>
            <person name="Beck B.J."/>
            <person name="De Vos P."/>
            <person name="Vandamme P."/>
            <person name="Eisen J.A."/>
            <person name="Garrity G."/>
            <person name="Hugenholtz P."/>
            <person name="Kyrpides N.C."/>
        </authorList>
    </citation>
    <scope>NUCLEOTIDE SEQUENCE [LARGE SCALE GENOMIC DNA]</scope>
    <source>
        <strain evidence="7 9">P5626</strain>
    </source>
</reference>
<keyword evidence="5 6" id="KW-0472">Membrane</keyword>
<evidence type="ECO:0000313" key="8">
    <source>
        <dbReference type="EMBL" id="TEB41825.1"/>
    </source>
</evidence>
<dbReference type="PANTHER" id="PTHR43652">
    <property type="entry name" value="BASIC AMINO ACID ANTIPORTER YFCC-RELATED"/>
    <property type="match status" value="1"/>
</dbReference>
<comment type="subcellular location">
    <subcellularLocation>
        <location evidence="1">Cell membrane</location>
        <topology evidence="1">Multi-pass membrane protein</topology>
    </subcellularLocation>
</comment>
<reference evidence="8 10" key="2">
    <citation type="journal article" date="2018" name="Syst. Appl. Microbiol.">
        <title>Flavobacterium circumlabens sp. nov. and Flavobacterium cupreum sp. nov., two psychrotrophic species isolated from Antarctic environmental samples.</title>
        <authorList>
            <person name="Kralova S."/>
            <person name="Busse H.J."/>
            <person name="Svec P."/>
            <person name="Maslanova I."/>
            <person name="Stankova E."/>
            <person name="Bartak M."/>
            <person name="Sedlacek I."/>
        </authorList>
    </citation>
    <scope>NUCLEOTIDE SEQUENCE [LARGE SCALE GENOMIC DNA]</scope>
    <source>
        <strain evidence="8 10">CCM 8828</strain>
    </source>
</reference>
<evidence type="ECO:0000256" key="6">
    <source>
        <dbReference type="SAM" id="Phobius"/>
    </source>
</evidence>
<evidence type="ECO:0000313" key="10">
    <source>
        <dbReference type="Proteomes" id="UP000298340"/>
    </source>
</evidence>
<name>A0A4Y7U5X6_9FLAO</name>
<dbReference type="Pfam" id="PF03606">
    <property type="entry name" value="DcuC"/>
    <property type="match status" value="1"/>
</dbReference>
<feature type="transmembrane region" description="Helical" evidence="6">
    <location>
        <begin position="408"/>
        <end position="429"/>
    </location>
</feature>
<dbReference type="Proteomes" id="UP000298340">
    <property type="component" value="Unassembled WGS sequence"/>
</dbReference>
<keyword evidence="3 6" id="KW-0812">Transmembrane</keyword>
<evidence type="ECO:0000313" key="9">
    <source>
        <dbReference type="Proteomes" id="UP000295270"/>
    </source>
</evidence>
<dbReference type="EMBL" id="QWDN01000013">
    <property type="protein sequence ID" value="TEB41825.1"/>
    <property type="molecule type" value="Genomic_DNA"/>
</dbReference>
<evidence type="ECO:0000313" key="7">
    <source>
        <dbReference type="EMBL" id="TCN50695.1"/>
    </source>
</evidence>
<organism evidence="8 10">
    <name type="scientific">Flavobacterium circumlabens</name>
    <dbReference type="NCBI Taxonomy" id="2133765"/>
    <lineage>
        <taxon>Bacteria</taxon>
        <taxon>Pseudomonadati</taxon>
        <taxon>Bacteroidota</taxon>
        <taxon>Flavobacteriia</taxon>
        <taxon>Flavobacteriales</taxon>
        <taxon>Flavobacteriaceae</taxon>
        <taxon>Flavobacterium</taxon>
    </lineage>
</organism>
<evidence type="ECO:0000256" key="1">
    <source>
        <dbReference type="ARBA" id="ARBA00004651"/>
    </source>
</evidence>
<sequence>MKLFKKFPDTLTIILVITVIFIALTWIIPAGQFDRETVNNTEKIIAGSYKRVSQQPQGIQAFLSAPIKGFVLASLIIAFVFLVGGAFGIINGTGAINAGLFNIIKFSENRPKYKVFIVPAIITLFSFAGATFGMSEEILIFILITVPMAKAMGYDAIVGTAIPIVGTGVGFGGAFSNPFTIGVAQGIAQIPIFSGMEYRLFVWFTLTAIACFVITRYAIKIEKNPEKSLLYGTTSEDTNSMVEMDYMELTIRRKLILLSLFFSIIILIYGVSAYSWYITEICGLFFALGLTAAIIYQLPISKAIDDFTEGAKEMMPAALVIGLAKGLLIITQEGKIIDTILNSIVAITEGTPKVISVEFMMFFQSLLNFFIPSGSGQAALTMPILIPISDILGISRQITVLAFQLGDGLTNIILPTSGVTMGALTIAKIPYNTWFKWCRNLLLFLVITSMLLLLPPLLLFEW</sequence>
<evidence type="ECO:0000256" key="2">
    <source>
        <dbReference type="ARBA" id="ARBA00022475"/>
    </source>
</evidence>
<feature type="transmembrane region" description="Helical" evidence="6">
    <location>
        <begin position="7"/>
        <end position="28"/>
    </location>
</feature>
<feature type="transmembrane region" description="Helical" evidence="6">
    <location>
        <begin position="164"/>
        <end position="188"/>
    </location>
</feature>
<feature type="transmembrane region" description="Helical" evidence="6">
    <location>
        <begin position="255"/>
        <end position="271"/>
    </location>
</feature>
<dbReference type="InterPro" id="IPR018385">
    <property type="entry name" value="C4_dicarb_anaerob_car-like"/>
</dbReference>
<proteinExistence type="predicted"/>
<dbReference type="RefSeq" id="WP_132038251.1">
    <property type="nucleotide sequence ID" value="NZ_QWDN01000013.1"/>
</dbReference>
<keyword evidence="2" id="KW-1003">Cell membrane</keyword>
<dbReference type="AlphaFoldDB" id="A0A4Y7U5X6"/>
<feature type="transmembrane region" description="Helical" evidence="6">
    <location>
        <begin position="113"/>
        <end position="132"/>
    </location>
</feature>
<dbReference type="GO" id="GO:0005886">
    <property type="term" value="C:plasma membrane"/>
    <property type="evidence" value="ECO:0007669"/>
    <property type="project" value="UniProtKB-SubCell"/>
</dbReference>
<feature type="transmembrane region" description="Helical" evidence="6">
    <location>
        <begin position="366"/>
        <end position="388"/>
    </location>
</feature>
<gene>
    <name evidence="8" type="primary">yfcC</name>
    <name evidence="8" type="ORF">D0809_23400</name>
    <name evidence="7" type="ORF">EV142_11434</name>
</gene>
<keyword evidence="4 6" id="KW-1133">Transmembrane helix</keyword>
<feature type="transmembrane region" description="Helical" evidence="6">
    <location>
        <begin position="200"/>
        <end position="219"/>
    </location>
</feature>
<dbReference type="OrthoDB" id="255482at2"/>
<feature type="transmembrane region" description="Helical" evidence="6">
    <location>
        <begin position="441"/>
        <end position="460"/>
    </location>
</feature>
<evidence type="ECO:0000256" key="5">
    <source>
        <dbReference type="ARBA" id="ARBA00023136"/>
    </source>
</evidence>
<keyword evidence="9" id="KW-1185">Reference proteome</keyword>
<evidence type="ECO:0000256" key="3">
    <source>
        <dbReference type="ARBA" id="ARBA00022692"/>
    </source>
</evidence>
<feature type="transmembrane region" description="Helical" evidence="6">
    <location>
        <begin position="70"/>
        <end position="92"/>
    </location>
</feature>
<dbReference type="Proteomes" id="UP000295270">
    <property type="component" value="Unassembled WGS sequence"/>
</dbReference>
<dbReference type="InterPro" id="IPR051679">
    <property type="entry name" value="DASS-Related_Transporters"/>
</dbReference>
<dbReference type="PANTHER" id="PTHR43652:SF2">
    <property type="entry name" value="BASIC AMINO ACID ANTIPORTER YFCC-RELATED"/>
    <property type="match status" value="1"/>
</dbReference>